<protein>
    <submittedName>
        <fullName evidence="1">Uncharacterized protein</fullName>
    </submittedName>
</protein>
<sequence length="169" mass="18337">DVPPLDSPVESFFLTRSLRGARPYRPRIPEAVVDLIRSADLICYPMGSFYTSVLATLLPGGVAETIAQRDVPKVYVPNPGHDPEEIGLGMPEKVRTLLRYLKQGSPPRTPVGALLDFVMVDVSGSGLQTKQVREIESLGVRVIDTPLVSPGSTPYLDDVLLIESLLSLA</sequence>
<gene>
    <name evidence="1" type="ORF">LDC_03324</name>
</gene>
<dbReference type="GO" id="GO:0043743">
    <property type="term" value="F:LPPG:FO 2-phospho-L-lactate transferase activity"/>
    <property type="evidence" value="ECO:0007669"/>
    <property type="project" value="InterPro"/>
</dbReference>
<reference evidence="1" key="1">
    <citation type="submission" date="2011-04" db="EMBL/GenBank/DDBJ databases">
        <title>Taxonomic and functional metagenomic profiling of the microbial community in the anoxic sediment of a brackish shallow lake (Laguna de Carrizo Central Spain).</title>
        <authorList>
            <consortium name="CONSOLIDER consortium CSD2007-00005"/>
            <person name="Guazzaroni M.-E."/>
            <person name="Richter M."/>
            <person name="Garcia-Salamanca A."/>
            <person name="Yarza P."/>
            <person name="Ferrer M."/>
        </authorList>
    </citation>
    <scope>NUCLEOTIDE SEQUENCE</scope>
</reference>
<dbReference type="Gene3D" id="3.40.50.10680">
    <property type="entry name" value="CofD-like domains"/>
    <property type="match status" value="1"/>
</dbReference>
<dbReference type="AlphaFoldDB" id="F8UH11"/>
<accession>F8UH11</accession>
<evidence type="ECO:0000313" key="1">
    <source>
        <dbReference type="EMBL" id="AEI30318.1"/>
    </source>
</evidence>
<dbReference type="SUPFAM" id="SSF142338">
    <property type="entry name" value="CofD-like"/>
    <property type="match status" value="1"/>
</dbReference>
<name>F8UH11_9ZZZZ</name>
<dbReference type="InterPro" id="IPR002882">
    <property type="entry name" value="CofD"/>
</dbReference>
<organism evidence="1">
    <name type="scientific">uncultured microorganism</name>
    <dbReference type="NCBI Taxonomy" id="358574"/>
    <lineage>
        <taxon>unclassified sequences</taxon>
        <taxon>environmental samples</taxon>
    </lineage>
</organism>
<proteinExistence type="predicted"/>
<feature type="non-terminal residue" evidence="1">
    <location>
        <position position="1"/>
    </location>
</feature>
<dbReference type="Pfam" id="PF01933">
    <property type="entry name" value="CofD"/>
    <property type="match status" value="1"/>
</dbReference>
<dbReference type="EMBL" id="JF805042">
    <property type="protein sequence ID" value="AEI30318.1"/>
    <property type="molecule type" value="Genomic_DNA"/>
</dbReference>
<dbReference type="InterPro" id="IPR038136">
    <property type="entry name" value="CofD-like_dom_sf"/>
</dbReference>